<evidence type="ECO:0000256" key="5">
    <source>
        <dbReference type="ARBA" id="ARBA00022741"/>
    </source>
</evidence>
<accession>A0ABT9BEV0</accession>
<dbReference type="GO" id="GO:0004673">
    <property type="term" value="F:protein histidine kinase activity"/>
    <property type="evidence" value="ECO:0007669"/>
    <property type="project" value="UniProtKB-EC"/>
</dbReference>
<keyword evidence="9" id="KW-1133">Transmembrane helix</keyword>
<proteinExistence type="predicted"/>
<dbReference type="InterPro" id="IPR011495">
    <property type="entry name" value="Sig_transdc_His_kin_sub2_dim/P"/>
</dbReference>
<sequence length="560" mass="63293">MFSLILACWRGFGLSLLLLLLATCQPQSPRTQPSESQLRARFAALLHAGDSVYAQKASYDSFAHALVYYDSAQALADRSGDTLLLANAVFAKGRIYDAWNKEPQQTIRYYQQAADLLRHQPGQRERYYHLRHLVAHAYDKVPDSLRTVQALRQLHRELRPLPDSVRRELGFIVEMALISSQVRNYALADTVLRQLTRRAWVRNDPATYDYLYHYYLTQARLEVLHHHRPASPYLDSLRQVYEHATNTFDRQYYSDNLAQLYAAARRHELAFNYLHLNQQITDSLNHGGGITDLRQALVESERRQEQAEARVRAARSRAIGGLSAALGIISLLSFYLYRQGRRSRAQSARLALVNQALDDKVAQVELLNKEIQHRVKNNLHMIFSLLQMQERRTDNEEVIEQLQAARLRVESIAALHNQLLSNPQGLDLGAYLKTLISTVVSCLANDKQVVTHLVTEELHLPTNNYFALSLILNEWVTNSIKYAGTADGLLEVSVRVKNKPGQVCIEYFDNGPAATLAAHGSSGLGSQIITLLSRQLGATLHTSPTNAYQYELCIPSANGV</sequence>
<reference evidence="11" key="1">
    <citation type="submission" date="2023-07" db="EMBL/GenBank/DDBJ databases">
        <authorList>
            <person name="Kim M.K."/>
        </authorList>
    </citation>
    <scope>NUCLEOTIDE SEQUENCE</scope>
    <source>
        <strain evidence="11">ASUV-10-1</strain>
    </source>
</reference>
<keyword evidence="9" id="KW-0472">Membrane</keyword>
<evidence type="ECO:0000256" key="4">
    <source>
        <dbReference type="ARBA" id="ARBA00022679"/>
    </source>
</evidence>
<dbReference type="PANTHER" id="PTHR41523:SF8">
    <property type="entry name" value="ETHYLENE RESPONSE SENSOR PROTEIN"/>
    <property type="match status" value="1"/>
</dbReference>
<dbReference type="Pfam" id="PF07568">
    <property type="entry name" value="HisKA_2"/>
    <property type="match status" value="1"/>
</dbReference>
<feature type="domain" description="Signal transduction histidine kinase subgroup 2 dimerisation and phosphoacceptor" evidence="10">
    <location>
        <begin position="370"/>
        <end position="441"/>
    </location>
</feature>
<evidence type="ECO:0000256" key="1">
    <source>
        <dbReference type="ARBA" id="ARBA00000085"/>
    </source>
</evidence>
<dbReference type="SUPFAM" id="SSF55874">
    <property type="entry name" value="ATPase domain of HSP90 chaperone/DNA topoisomerase II/histidine kinase"/>
    <property type="match status" value="1"/>
</dbReference>
<evidence type="ECO:0000256" key="7">
    <source>
        <dbReference type="ARBA" id="ARBA00022840"/>
    </source>
</evidence>
<keyword evidence="9" id="KW-0812">Transmembrane</keyword>
<gene>
    <name evidence="11" type="ORF">Q5H93_18780</name>
</gene>
<comment type="caution">
    <text evidence="11">The sequence shown here is derived from an EMBL/GenBank/DDBJ whole genome shotgun (WGS) entry which is preliminary data.</text>
</comment>
<keyword evidence="8" id="KW-0175">Coiled coil</keyword>
<dbReference type="PANTHER" id="PTHR41523">
    <property type="entry name" value="TWO-COMPONENT SYSTEM SENSOR PROTEIN"/>
    <property type="match status" value="1"/>
</dbReference>
<feature type="coiled-coil region" evidence="8">
    <location>
        <begin position="290"/>
        <end position="317"/>
    </location>
</feature>
<dbReference type="InterPro" id="IPR036890">
    <property type="entry name" value="HATPase_C_sf"/>
</dbReference>
<keyword evidence="3" id="KW-0597">Phosphoprotein</keyword>
<dbReference type="Gene3D" id="3.30.565.10">
    <property type="entry name" value="Histidine kinase-like ATPase, C-terminal domain"/>
    <property type="match status" value="1"/>
</dbReference>
<keyword evidence="5" id="KW-0547">Nucleotide-binding</keyword>
<evidence type="ECO:0000259" key="10">
    <source>
        <dbReference type="Pfam" id="PF07568"/>
    </source>
</evidence>
<organism evidence="11 12">
    <name type="scientific">Hymenobacter aranciens</name>
    <dbReference type="NCBI Taxonomy" id="3063996"/>
    <lineage>
        <taxon>Bacteria</taxon>
        <taxon>Pseudomonadati</taxon>
        <taxon>Bacteroidota</taxon>
        <taxon>Cytophagia</taxon>
        <taxon>Cytophagales</taxon>
        <taxon>Hymenobacteraceae</taxon>
        <taxon>Hymenobacter</taxon>
    </lineage>
</organism>
<dbReference type="EMBL" id="JAUQSY010000014">
    <property type="protein sequence ID" value="MDO7876798.1"/>
    <property type="molecule type" value="Genomic_DNA"/>
</dbReference>
<evidence type="ECO:0000256" key="2">
    <source>
        <dbReference type="ARBA" id="ARBA00012438"/>
    </source>
</evidence>
<dbReference type="RefSeq" id="WP_305008184.1">
    <property type="nucleotide sequence ID" value="NZ_JAUQSY010000014.1"/>
</dbReference>
<dbReference type="Gene3D" id="3.30.450.20">
    <property type="entry name" value="PAS domain"/>
    <property type="match status" value="1"/>
</dbReference>
<evidence type="ECO:0000256" key="6">
    <source>
        <dbReference type="ARBA" id="ARBA00022777"/>
    </source>
</evidence>
<evidence type="ECO:0000256" key="9">
    <source>
        <dbReference type="SAM" id="Phobius"/>
    </source>
</evidence>
<keyword evidence="4 11" id="KW-0808">Transferase</keyword>
<keyword evidence="12" id="KW-1185">Reference proteome</keyword>
<name>A0ABT9BEV0_9BACT</name>
<feature type="coiled-coil region" evidence="8">
    <location>
        <begin position="354"/>
        <end position="405"/>
    </location>
</feature>
<keyword evidence="7" id="KW-0067">ATP-binding</keyword>
<evidence type="ECO:0000313" key="11">
    <source>
        <dbReference type="EMBL" id="MDO7876798.1"/>
    </source>
</evidence>
<dbReference type="Proteomes" id="UP001176429">
    <property type="component" value="Unassembled WGS sequence"/>
</dbReference>
<feature type="transmembrane region" description="Helical" evidence="9">
    <location>
        <begin position="318"/>
        <end position="337"/>
    </location>
</feature>
<evidence type="ECO:0000256" key="3">
    <source>
        <dbReference type="ARBA" id="ARBA00022553"/>
    </source>
</evidence>
<evidence type="ECO:0000313" key="12">
    <source>
        <dbReference type="Proteomes" id="UP001176429"/>
    </source>
</evidence>
<keyword evidence="6 11" id="KW-0418">Kinase</keyword>
<protein>
    <recommendedName>
        <fullName evidence="2">histidine kinase</fullName>
        <ecNumber evidence="2">2.7.13.3</ecNumber>
    </recommendedName>
</protein>
<comment type="catalytic activity">
    <reaction evidence="1">
        <text>ATP + protein L-histidine = ADP + protein N-phospho-L-histidine.</text>
        <dbReference type="EC" id="2.7.13.3"/>
    </reaction>
</comment>
<dbReference type="EC" id="2.7.13.3" evidence="2"/>
<evidence type="ECO:0000256" key="8">
    <source>
        <dbReference type="SAM" id="Coils"/>
    </source>
</evidence>